<reference evidence="2" key="1">
    <citation type="submission" date="2015-09" db="EMBL/GenBank/DDBJ databases">
        <authorList>
            <person name="Rodrigo-Torres L."/>
            <person name="Arahal D.R."/>
        </authorList>
    </citation>
    <scope>NUCLEOTIDE SEQUENCE [LARGE SCALE GENOMIC DNA]</scope>
    <source>
        <strain evidence="2">CECT 4293</strain>
    </source>
</reference>
<keyword evidence="2" id="KW-1185">Reference proteome</keyword>
<gene>
    <name evidence="1" type="ORF">RUM4293_01242</name>
</gene>
<protein>
    <recommendedName>
        <fullName evidence="3">DUF1127 domain-containing protein</fullName>
    </recommendedName>
</protein>
<evidence type="ECO:0000313" key="1">
    <source>
        <dbReference type="EMBL" id="CUH42354.1"/>
    </source>
</evidence>
<dbReference type="EMBL" id="CYPS01000020">
    <property type="protein sequence ID" value="CUH42354.1"/>
    <property type="molecule type" value="Genomic_DNA"/>
</dbReference>
<dbReference type="RefSeq" id="WP_058272434.1">
    <property type="nucleotide sequence ID" value="NZ_CYPS01000020.1"/>
</dbReference>
<accession>A0A0P1E2R7</accession>
<dbReference type="Proteomes" id="UP000050786">
    <property type="component" value="Unassembled WGS sequence"/>
</dbReference>
<proteinExistence type="predicted"/>
<dbReference type="AlphaFoldDB" id="A0A0P1E2R7"/>
<sequence length="74" mass="8179">MAHSATQSHARFSLPGLVASIAASVYGALISVAEAQSRVRQVEFLQSLSDEELKKRGLSRERIVHRVFADSIWL</sequence>
<evidence type="ECO:0000313" key="2">
    <source>
        <dbReference type="Proteomes" id="UP000050786"/>
    </source>
</evidence>
<evidence type="ECO:0008006" key="3">
    <source>
        <dbReference type="Google" id="ProtNLM"/>
    </source>
</evidence>
<name>A0A0P1E2R7_9RHOB</name>
<organism evidence="1 2">
    <name type="scientific">Ruegeria atlantica</name>
    <dbReference type="NCBI Taxonomy" id="81569"/>
    <lineage>
        <taxon>Bacteria</taxon>
        <taxon>Pseudomonadati</taxon>
        <taxon>Pseudomonadota</taxon>
        <taxon>Alphaproteobacteria</taxon>
        <taxon>Rhodobacterales</taxon>
        <taxon>Roseobacteraceae</taxon>
        <taxon>Ruegeria</taxon>
    </lineage>
</organism>